<organism evidence="1">
    <name type="scientific">Arundo donax</name>
    <name type="common">Giant reed</name>
    <name type="synonym">Donax arundinaceus</name>
    <dbReference type="NCBI Taxonomy" id="35708"/>
    <lineage>
        <taxon>Eukaryota</taxon>
        <taxon>Viridiplantae</taxon>
        <taxon>Streptophyta</taxon>
        <taxon>Embryophyta</taxon>
        <taxon>Tracheophyta</taxon>
        <taxon>Spermatophyta</taxon>
        <taxon>Magnoliopsida</taxon>
        <taxon>Liliopsida</taxon>
        <taxon>Poales</taxon>
        <taxon>Poaceae</taxon>
        <taxon>PACMAD clade</taxon>
        <taxon>Arundinoideae</taxon>
        <taxon>Arundineae</taxon>
        <taxon>Arundo</taxon>
    </lineage>
</organism>
<protein>
    <submittedName>
        <fullName evidence="1">Uncharacterized protein</fullName>
    </submittedName>
</protein>
<dbReference type="AlphaFoldDB" id="A0A0A9HHH9"/>
<name>A0A0A9HHH9_ARUDO</name>
<dbReference type="EMBL" id="GBRH01161699">
    <property type="protein sequence ID" value="JAE36197.1"/>
    <property type="molecule type" value="Transcribed_RNA"/>
</dbReference>
<evidence type="ECO:0000313" key="1">
    <source>
        <dbReference type="EMBL" id="JAE36197.1"/>
    </source>
</evidence>
<sequence>MFSRVQCCEVRNYHHRLVAITSSMIDAILQPCLRPVCTVLKWLKKCLERVVASMPCQCTRFCLGCCEWSRAEAEELLGCFSWRFPWPPCVMRTCTDCLTREQNPLRYARHRISHPHTASDEAAPNHLAST</sequence>
<proteinExistence type="predicted"/>
<accession>A0A0A9HHH9</accession>
<reference evidence="1" key="2">
    <citation type="journal article" date="2015" name="Data Brief">
        <title>Shoot transcriptome of the giant reed, Arundo donax.</title>
        <authorList>
            <person name="Barrero R.A."/>
            <person name="Guerrero F.D."/>
            <person name="Moolhuijzen P."/>
            <person name="Goolsby J.A."/>
            <person name="Tidwell J."/>
            <person name="Bellgard S.E."/>
            <person name="Bellgard M.I."/>
        </authorList>
    </citation>
    <scope>NUCLEOTIDE SEQUENCE</scope>
    <source>
        <tissue evidence="1">Shoot tissue taken approximately 20 cm above the soil surface</tissue>
    </source>
</reference>
<reference evidence="1" key="1">
    <citation type="submission" date="2014-09" db="EMBL/GenBank/DDBJ databases">
        <authorList>
            <person name="Magalhaes I.L.F."/>
            <person name="Oliveira U."/>
            <person name="Santos F.R."/>
            <person name="Vidigal T.H.D.A."/>
            <person name="Brescovit A.D."/>
            <person name="Santos A.J."/>
        </authorList>
    </citation>
    <scope>NUCLEOTIDE SEQUENCE</scope>
    <source>
        <tissue evidence="1">Shoot tissue taken approximately 20 cm above the soil surface</tissue>
    </source>
</reference>